<proteinExistence type="predicted"/>
<evidence type="ECO:0000256" key="1">
    <source>
        <dbReference type="SAM" id="MobiDB-lite"/>
    </source>
</evidence>
<accession>A0A0C9VH20</accession>
<feature type="compositionally biased region" description="Polar residues" evidence="1">
    <location>
        <begin position="62"/>
        <end position="77"/>
    </location>
</feature>
<sequence length="125" mass="14125">MHYARIQATGKETESKIYSIERSGLAVATSRSLRSQYRPFSFDFILPYRLIHKYLRVFNNKESSYPPASQHDSTSGNRACHSTKPSANSPPQVSHQLRRSCRIGRLAVMAQILLHAMRGANFSAN</sequence>
<reference evidence="2 3" key="1">
    <citation type="submission" date="2014-06" db="EMBL/GenBank/DDBJ databases">
        <title>Evolutionary Origins and Diversification of the Mycorrhizal Mutualists.</title>
        <authorList>
            <consortium name="DOE Joint Genome Institute"/>
            <consortium name="Mycorrhizal Genomics Consortium"/>
            <person name="Kohler A."/>
            <person name="Kuo A."/>
            <person name="Nagy L.G."/>
            <person name="Floudas D."/>
            <person name="Copeland A."/>
            <person name="Barry K.W."/>
            <person name="Cichocki N."/>
            <person name="Veneault-Fourrey C."/>
            <person name="LaButti K."/>
            <person name="Lindquist E.A."/>
            <person name="Lipzen A."/>
            <person name="Lundell T."/>
            <person name="Morin E."/>
            <person name="Murat C."/>
            <person name="Riley R."/>
            <person name="Ohm R."/>
            <person name="Sun H."/>
            <person name="Tunlid A."/>
            <person name="Henrissat B."/>
            <person name="Grigoriev I.V."/>
            <person name="Hibbett D.S."/>
            <person name="Martin F."/>
        </authorList>
    </citation>
    <scope>NUCLEOTIDE SEQUENCE [LARGE SCALE GENOMIC DNA]</scope>
    <source>
        <strain evidence="2 3">SS14</strain>
    </source>
</reference>
<name>A0A0C9VH20_SPHS4</name>
<protein>
    <submittedName>
        <fullName evidence="2">Uncharacterized protein</fullName>
    </submittedName>
</protein>
<keyword evidence="3" id="KW-1185">Reference proteome</keyword>
<dbReference type="EMBL" id="KN837142">
    <property type="protein sequence ID" value="KIJ40717.1"/>
    <property type="molecule type" value="Genomic_DNA"/>
</dbReference>
<gene>
    <name evidence="2" type="ORF">M422DRAFT_32149</name>
</gene>
<dbReference type="AlphaFoldDB" id="A0A0C9VH20"/>
<feature type="region of interest" description="Disordered" evidence="1">
    <location>
        <begin position="62"/>
        <end position="95"/>
    </location>
</feature>
<evidence type="ECO:0000313" key="2">
    <source>
        <dbReference type="EMBL" id="KIJ40717.1"/>
    </source>
</evidence>
<dbReference type="HOGENOM" id="CLU_1994076_0_0_1"/>
<feature type="compositionally biased region" description="Polar residues" evidence="1">
    <location>
        <begin position="83"/>
        <end position="95"/>
    </location>
</feature>
<dbReference type="Proteomes" id="UP000054279">
    <property type="component" value="Unassembled WGS sequence"/>
</dbReference>
<organism evidence="2 3">
    <name type="scientific">Sphaerobolus stellatus (strain SS14)</name>
    <dbReference type="NCBI Taxonomy" id="990650"/>
    <lineage>
        <taxon>Eukaryota</taxon>
        <taxon>Fungi</taxon>
        <taxon>Dikarya</taxon>
        <taxon>Basidiomycota</taxon>
        <taxon>Agaricomycotina</taxon>
        <taxon>Agaricomycetes</taxon>
        <taxon>Phallomycetidae</taxon>
        <taxon>Geastrales</taxon>
        <taxon>Sphaerobolaceae</taxon>
        <taxon>Sphaerobolus</taxon>
    </lineage>
</organism>
<evidence type="ECO:0000313" key="3">
    <source>
        <dbReference type="Proteomes" id="UP000054279"/>
    </source>
</evidence>